<keyword evidence="1" id="KW-0732">Signal</keyword>
<protein>
    <submittedName>
        <fullName evidence="2">Uncharacterized protein</fullName>
    </submittedName>
</protein>
<gene>
    <name evidence="2" type="ORF">FDY95_20665</name>
</gene>
<comment type="caution">
    <text evidence="2">The sequence shown here is derived from an EMBL/GenBank/DDBJ whole genome shotgun (WGS) entry which is preliminary data.</text>
</comment>
<accession>A0A5R8WKN1</accession>
<evidence type="ECO:0000313" key="2">
    <source>
        <dbReference type="EMBL" id="TLM89488.1"/>
    </source>
</evidence>
<feature type="chain" id="PRO_5024447280" evidence="1">
    <location>
        <begin position="26"/>
        <end position="206"/>
    </location>
</feature>
<dbReference type="AlphaFoldDB" id="A0A5R8WKN1"/>
<proteinExistence type="predicted"/>
<feature type="signal peptide" evidence="1">
    <location>
        <begin position="1"/>
        <end position="25"/>
    </location>
</feature>
<dbReference type="EMBL" id="VAJM01000013">
    <property type="protein sequence ID" value="TLM89488.1"/>
    <property type="molecule type" value="Genomic_DNA"/>
</dbReference>
<dbReference type="OrthoDB" id="883398at2"/>
<dbReference type="RefSeq" id="WP_138080531.1">
    <property type="nucleotide sequence ID" value="NZ_VAJM01000013.1"/>
</dbReference>
<sequence length="206" mass="22817">MHFLSFGRLRSVLFALLGAALFARCCGSVSCNCQNYRADALLFNFKPGSFTAAQVDTITLIRSVYPRDSVIRTGTGPTATVTYAKGDTVTIVRERTTVFTTPIVLDNAEPFAAVNGRKLGYTNADSSYRYTIIVREPARRGTVLARYYLGRVRLRGQYEADGCCSCYRNEEKQFTLSSFVGATRRDTLVDAHTAPGAEPRVTILRR</sequence>
<reference evidence="2 3" key="1">
    <citation type="submission" date="2019-05" db="EMBL/GenBank/DDBJ databases">
        <title>Hymenobacter edaphi sp. nov., isolated from abandoned arsenic-contaminated farmland soil.</title>
        <authorList>
            <person name="Nie L."/>
        </authorList>
    </citation>
    <scope>NUCLEOTIDE SEQUENCE [LARGE SCALE GENOMIC DNA]</scope>
    <source>
        <strain evidence="2 3">1-3-3-8</strain>
    </source>
</reference>
<name>A0A5R8WKN1_9BACT</name>
<evidence type="ECO:0000256" key="1">
    <source>
        <dbReference type="SAM" id="SignalP"/>
    </source>
</evidence>
<keyword evidence="3" id="KW-1185">Reference proteome</keyword>
<organism evidence="2 3">
    <name type="scientific">Hymenobacter jeollabukensis</name>
    <dbReference type="NCBI Taxonomy" id="2025313"/>
    <lineage>
        <taxon>Bacteria</taxon>
        <taxon>Pseudomonadati</taxon>
        <taxon>Bacteroidota</taxon>
        <taxon>Cytophagia</taxon>
        <taxon>Cytophagales</taxon>
        <taxon>Hymenobacteraceae</taxon>
        <taxon>Hymenobacter</taxon>
    </lineage>
</organism>
<evidence type="ECO:0000313" key="3">
    <source>
        <dbReference type="Proteomes" id="UP000305517"/>
    </source>
</evidence>
<dbReference type="Proteomes" id="UP000305517">
    <property type="component" value="Unassembled WGS sequence"/>
</dbReference>